<reference evidence="2 3" key="2">
    <citation type="submission" date="2019-01" db="EMBL/GenBank/DDBJ databases">
        <title>A chromosome length genome reference of the Java medaka (oryzias javanicus).</title>
        <authorList>
            <person name="Herpin A."/>
            <person name="Takehana Y."/>
            <person name="Naruse K."/>
            <person name="Ansai S."/>
            <person name="Kawaguchi M."/>
        </authorList>
    </citation>
    <scope>NUCLEOTIDE SEQUENCE [LARGE SCALE GENOMIC DNA]</scope>
    <source>
        <strain evidence="2">RS831</strain>
        <tissue evidence="2">Whole body</tissue>
    </source>
</reference>
<evidence type="ECO:0000256" key="1">
    <source>
        <dbReference type="SAM" id="MobiDB-lite"/>
    </source>
</evidence>
<evidence type="ECO:0000313" key="3">
    <source>
        <dbReference type="Proteomes" id="UP000283210"/>
    </source>
</evidence>
<reference evidence="2 3" key="1">
    <citation type="submission" date="2018-11" db="EMBL/GenBank/DDBJ databases">
        <authorList>
            <person name="Lopez-Roques C."/>
            <person name="Donnadieu C."/>
            <person name="Bouchez O."/>
            <person name="Klopp C."/>
            <person name="Cabau C."/>
            <person name="Zahm M."/>
        </authorList>
    </citation>
    <scope>NUCLEOTIDE SEQUENCE [LARGE SCALE GENOMIC DNA]</scope>
    <source>
        <strain evidence="2">RS831</strain>
        <tissue evidence="2">Whole body</tissue>
    </source>
</reference>
<proteinExistence type="predicted"/>
<name>A0A437D9W9_ORYJA</name>
<accession>A0A437D9W9</accession>
<evidence type="ECO:0000313" key="2">
    <source>
        <dbReference type="EMBL" id="RVE71507.1"/>
    </source>
</evidence>
<protein>
    <submittedName>
        <fullName evidence="2">Uncharacterized protein</fullName>
    </submittedName>
</protein>
<dbReference type="EMBL" id="CM012442">
    <property type="protein sequence ID" value="RVE71507.1"/>
    <property type="molecule type" value="Genomic_DNA"/>
</dbReference>
<feature type="compositionally biased region" description="Polar residues" evidence="1">
    <location>
        <begin position="1"/>
        <end position="11"/>
    </location>
</feature>
<feature type="region of interest" description="Disordered" evidence="1">
    <location>
        <begin position="1"/>
        <end position="22"/>
    </location>
</feature>
<dbReference type="AlphaFoldDB" id="A0A437D9W9"/>
<dbReference type="Proteomes" id="UP000283210">
    <property type="component" value="Chromosome 6"/>
</dbReference>
<keyword evidence="3" id="KW-1185">Reference proteome</keyword>
<organism evidence="2 3">
    <name type="scientific">Oryzias javanicus</name>
    <name type="common">Javanese ricefish</name>
    <name type="synonym">Aplocheilus javanicus</name>
    <dbReference type="NCBI Taxonomy" id="123683"/>
    <lineage>
        <taxon>Eukaryota</taxon>
        <taxon>Metazoa</taxon>
        <taxon>Chordata</taxon>
        <taxon>Craniata</taxon>
        <taxon>Vertebrata</taxon>
        <taxon>Euteleostomi</taxon>
        <taxon>Actinopterygii</taxon>
        <taxon>Neopterygii</taxon>
        <taxon>Teleostei</taxon>
        <taxon>Neoteleostei</taxon>
        <taxon>Acanthomorphata</taxon>
        <taxon>Ovalentaria</taxon>
        <taxon>Atherinomorphae</taxon>
        <taxon>Beloniformes</taxon>
        <taxon>Adrianichthyidae</taxon>
        <taxon>Oryziinae</taxon>
        <taxon>Oryzias</taxon>
    </lineage>
</organism>
<gene>
    <name evidence="2" type="ORF">OJAV_G00052650</name>
</gene>
<sequence>MGVTSHGSWNQPPLPAEDPRCRTPVLPLRRSASSLSTRVLPDSRKILVLVAVCLDGKEENPRVEPNSPLSRESDRGAAASRHCWCSAETCNRRCMGALLHSFAGSPKQGDATSKASMQDLTLWGLNNPKKGESWEKVIKDLLEQEENQSTVRT</sequence>